<sequence>MVQITRRSIVAGLAALPLFSGRAFALSTGAAQGLVDQAVADINRAIAGGGSEAQLISQFQNIFNRYADQSYIAAYALGPAARGASAAERSAFSSAFSRYLTAKYGRRFREFQGGTVNVRSANAVKNWVEVRATADLPGQAPFNVTFYVSDRTGRPLFFNLDVEGISMLLTEREEIGALLDRYRGDVGQVTAALQAGG</sequence>
<reference evidence="3" key="1">
    <citation type="journal article" date="2019" name="Int. J. Syst. Evol. Microbiol.">
        <title>The Global Catalogue of Microorganisms (GCM) 10K type strain sequencing project: providing services to taxonomists for standard genome sequencing and annotation.</title>
        <authorList>
            <consortium name="The Broad Institute Genomics Platform"/>
            <consortium name="The Broad Institute Genome Sequencing Center for Infectious Disease"/>
            <person name="Wu L."/>
            <person name="Ma J."/>
        </authorList>
    </citation>
    <scope>NUCLEOTIDE SEQUENCE [LARGE SCALE GENOMIC DNA]</scope>
    <source>
        <strain evidence="3">KCTC 52366</strain>
    </source>
</reference>
<keyword evidence="1" id="KW-0732">Signal</keyword>
<dbReference type="Proteomes" id="UP001595632">
    <property type="component" value="Unassembled WGS sequence"/>
</dbReference>
<dbReference type="Pfam" id="PF05494">
    <property type="entry name" value="MlaC"/>
    <property type="match status" value="1"/>
</dbReference>
<proteinExistence type="predicted"/>
<keyword evidence="3" id="KW-1185">Reference proteome</keyword>
<gene>
    <name evidence="2" type="ORF">ACFOGP_02210</name>
</gene>
<evidence type="ECO:0000313" key="2">
    <source>
        <dbReference type="EMBL" id="MFC3141500.1"/>
    </source>
</evidence>
<dbReference type="InterPro" id="IPR042245">
    <property type="entry name" value="Tgt2/MlaC_sf"/>
</dbReference>
<dbReference type="PANTHER" id="PTHR36573:SF1">
    <property type="entry name" value="INTERMEMBRANE PHOSPHOLIPID TRANSPORT SYSTEM BINDING PROTEIN MLAC"/>
    <property type="match status" value="1"/>
</dbReference>
<protein>
    <submittedName>
        <fullName evidence="2">Phospholipid-binding protein MlaC</fullName>
    </submittedName>
</protein>
<comment type="caution">
    <text evidence="2">The sequence shown here is derived from an EMBL/GenBank/DDBJ whole genome shotgun (WGS) entry which is preliminary data.</text>
</comment>
<dbReference type="RefSeq" id="WP_275632239.1">
    <property type="nucleotide sequence ID" value="NZ_JARGYD010000002.1"/>
</dbReference>
<feature type="signal peptide" evidence="1">
    <location>
        <begin position="1"/>
        <end position="25"/>
    </location>
</feature>
<dbReference type="Gene3D" id="3.10.450.710">
    <property type="entry name" value="Tgt2/MlaC"/>
    <property type="match status" value="1"/>
</dbReference>
<evidence type="ECO:0000313" key="3">
    <source>
        <dbReference type="Proteomes" id="UP001595632"/>
    </source>
</evidence>
<accession>A0ABV7GND6</accession>
<dbReference type="PANTHER" id="PTHR36573">
    <property type="entry name" value="INTERMEMBRANE PHOSPHOLIPID TRANSPORT SYSTEM BINDING PROTEIN MLAC"/>
    <property type="match status" value="1"/>
</dbReference>
<name>A0ABV7GND6_9RHOB</name>
<evidence type="ECO:0000256" key="1">
    <source>
        <dbReference type="SAM" id="SignalP"/>
    </source>
</evidence>
<organism evidence="2 3">
    <name type="scientific">Psychromarinibacter halotolerans</name>
    <dbReference type="NCBI Taxonomy" id="1775175"/>
    <lineage>
        <taxon>Bacteria</taxon>
        <taxon>Pseudomonadati</taxon>
        <taxon>Pseudomonadota</taxon>
        <taxon>Alphaproteobacteria</taxon>
        <taxon>Rhodobacterales</taxon>
        <taxon>Paracoccaceae</taxon>
        <taxon>Psychromarinibacter</taxon>
    </lineage>
</organism>
<feature type="chain" id="PRO_5045534040" evidence="1">
    <location>
        <begin position="26"/>
        <end position="197"/>
    </location>
</feature>
<dbReference type="InterPro" id="IPR008869">
    <property type="entry name" value="MlaC/ttg2D"/>
</dbReference>
<dbReference type="EMBL" id="JBHRTB010000010">
    <property type="protein sequence ID" value="MFC3141500.1"/>
    <property type="molecule type" value="Genomic_DNA"/>
</dbReference>